<feature type="transmembrane region" description="Helical" evidence="1">
    <location>
        <begin position="24"/>
        <end position="46"/>
    </location>
</feature>
<keyword evidence="1" id="KW-0472">Membrane</keyword>
<evidence type="ECO:0000256" key="1">
    <source>
        <dbReference type="SAM" id="Phobius"/>
    </source>
</evidence>
<dbReference type="OrthoDB" id="2524570at2759"/>
<accession>A0A1Y2F8L3</accession>
<gene>
    <name evidence="2" type="ORF">BCR35DRAFT_304411</name>
</gene>
<evidence type="ECO:0000313" key="2">
    <source>
        <dbReference type="EMBL" id="ORY80231.1"/>
    </source>
</evidence>
<feature type="transmembrane region" description="Helical" evidence="1">
    <location>
        <begin position="138"/>
        <end position="163"/>
    </location>
</feature>
<keyword evidence="1" id="KW-1133">Transmembrane helix</keyword>
<name>A0A1Y2F8L3_9BASI</name>
<dbReference type="EMBL" id="MCGR01000025">
    <property type="protein sequence ID" value="ORY80231.1"/>
    <property type="molecule type" value="Genomic_DNA"/>
</dbReference>
<organism evidence="2 3">
    <name type="scientific">Leucosporidium creatinivorum</name>
    <dbReference type="NCBI Taxonomy" id="106004"/>
    <lineage>
        <taxon>Eukaryota</taxon>
        <taxon>Fungi</taxon>
        <taxon>Dikarya</taxon>
        <taxon>Basidiomycota</taxon>
        <taxon>Pucciniomycotina</taxon>
        <taxon>Microbotryomycetes</taxon>
        <taxon>Leucosporidiales</taxon>
        <taxon>Leucosporidium</taxon>
    </lineage>
</organism>
<evidence type="ECO:0000313" key="3">
    <source>
        <dbReference type="Proteomes" id="UP000193467"/>
    </source>
</evidence>
<protein>
    <submittedName>
        <fullName evidence="2">Uncharacterized protein</fullName>
    </submittedName>
</protein>
<reference evidence="2 3" key="1">
    <citation type="submission" date="2016-07" db="EMBL/GenBank/DDBJ databases">
        <title>Pervasive Adenine N6-methylation of Active Genes in Fungi.</title>
        <authorList>
            <consortium name="DOE Joint Genome Institute"/>
            <person name="Mondo S.J."/>
            <person name="Dannebaum R.O."/>
            <person name="Kuo R.C."/>
            <person name="Labutti K."/>
            <person name="Haridas S."/>
            <person name="Kuo A."/>
            <person name="Salamov A."/>
            <person name="Ahrendt S.R."/>
            <person name="Lipzen A."/>
            <person name="Sullivan W."/>
            <person name="Andreopoulos W.B."/>
            <person name="Clum A."/>
            <person name="Lindquist E."/>
            <person name="Daum C."/>
            <person name="Ramamoorthy G.K."/>
            <person name="Gryganskyi A."/>
            <person name="Culley D."/>
            <person name="Magnuson J.K."/>
            <person name="James T.Y."/>
            <person name="O'Malley M.A."/>
            <person name="Stajich J.E."/>
            <person name="Spatafora J.W."/>
            <person name="Visel A."/>
            <person name="Grigoriev I.V."/>
        </authorList>
    </citation>
    <scope>NUCLEOTIDE SEQUENCE [LARGE SCALE GENOMIC DNA]</scope>
    <source>
        <strain evidence="2 3">62-1032</strain>
    </source>
</reference>
<proteinExistence type="predicted"/>
<feature type="transmembrane region" description="Helical" evidence="1">
    <location>
        <begin position="183"/>
        <end position="204"/>
    </location>
</feature>
<dbReference type="InParanoid" id="A0A1Y2F8L3"/>
<dbReference type="Proteomes" id="UP000193467">
    <property type="component" value="Unassembled WGS sequence"/>
</dbReference>
<keyword evidence="3" id="KW-1185">Reference proteome</keyword>
<feature type="transmembrane region" description="Helical" evidence="1">
    <location>
        <begin position="225"/>
        <end position="248"/>
    </location>
</feature>
<dbReference type="AlphaFoldDB" id="A0A1Y2F8L3"/>
<comment type="caution">
    <text evidence="2">The sequence shown here is derived from an EMBL/GenBank/DDBJ whole genome shotgun (WGS) entry which is preliminary data.</text>
</comment>
<keyword evidence="1" id="KW-0812">Transmembrane</keyword>
<sequence length="325" mass="35868">MDAEPNYDDLTGNPTATQRDATGLLLPLFVGWQIQLLLFGLCLSMFYDYLQSEIYVRHSKKMKASLWGIIALLCMTSLLSAEELCYFGVWQKRTFLDIVTAHWPSGIEPILTAFVGSWVQVLLTLRAAAFFPRDWRRIAFLLVNFSLIFVAIFGACCVGAIGWLFTYGNPDNALPLTFYNSTIVWLFATAGVDVAISAGLAVQVRKRLADAGVAGWAFKSLITTALQTAAYTALFAVGGAVAVIAALATGNTPSTIDSCWAFWLPCHHSTSSPSLPHWEPTLPSIFVSWRRIGRCTQLRDTNQADSLHRTLFSPSRSVRHLHLGI</sequence>
<feature type="transmembrane region" description="Helical" evidence="1">
    <location>
        <begin position="66"/>
        <end position="90"/>
    </location>
</feature>
<feature type="transmembrane region" description="Helical" evidence="1">
    <location>
        <begin position="110"/>
        <end position="131"/>
    </location>
</feature>